<evidence type="ECO:0000313" key="3">
    <source>
        <dbReference type="Proteomes" id="UP000320762"/>
    </source>
</evidence>
<name>A0A550CD59_9AGAR</name>
<protein>
    <submittedName>
        <fullName evidence="2">Uncharacterized protein</fullName>
    </submittedName>
</protein>
<dbReference type="Proteomes" id="UP000320762">
    <property type="component" value="Unassembled WGS sequence"/>
</dbReference>
<sequence length="100" mass="11433">MNMNAFRPGDRVWYWDQAGSAIFGTIVSFEHLADVRACFLFSSAGRAPSNMSRLLGHPHFAHPSRPRWPSQPPRQHCYKSKLDRQRRALFPQVAMTGSHP</sequence>
<proteinExistence type="predicted"/>
<dbReference type="AlphaFoldDB" id="A0A550CD59"/>
<dbReference type="EMBL" id="VDMD01000012">
    <property type="protein sequence ID" value="TRM62717.1"/>
    <property type="molecule type" value="Genomic_DNA"/>
</dbReference>
<organism evidence="2 3">
    <name type="scientific">Schizophyllum amplum</name>
    <dbReference type="NCBI Taxonomy" id="97359"/>
    <lineage>
        <taxon>Eukaryota</taxon>
        <taxon>Fungi</taxon>
        <taxon>Dikarya</taxon>
        <taxon>Basidiomycota</taxon>
        <taxon>Agaricomycotina</taxon>
        <taxon>Agaricomycetes</taxon>
        <taxon>Agaricomycetidae</taxon>
        <taxon>Agaricales</taxon>
        <taxon>Schizophyllaceae</taxon>
        <taxon>Schizophyllum</taxon>
    </lineage>
</organism>
<evidence type="ECO:0000256" key="1">
    <source>
        <dbReference type="SAM" id="MobiDB-lite"/>
    </source>
</evidence>
<accession>A0A550CD59</accession>
<keyword evidence="3" id="KW-1185">Reference proteome</keyword>
<reference evidence="2 3" key="1">
    <citation type="journal article" date="2019" name="New Phytol.">
        <title>Comparative genomics reveals unique wood-decay strategies and fruiting body development in the Schizophyllaceae.</title>
        <authorList>
            <person name="Almasi E."/>
            <person name="Sahu N."/>
            <person name="Krizsan K."/>
            <person name="Balint B."/>
            <person name="Kovacs G.M."/>
            <person name="Kiss B."/>
            <person name="Cseklye J."/>
            <person name="Drula E."/>
            <person name="Henrissat B."/>
            <person name="Nagy I."/>
            <person name="Chovatia M."/>
            <person name="Adam C."/>
            <person name="LaButti K."/>
            <person name="Lipzen A."/>
            <person name="Riley R."/>
            <person name="Grigoriev I.V."/>
            <person name="Nagy L.G."/>
        </authorList>
    </citation>
    <scope>NUCLEOTIDE SEQUENCE [LARGE SCALE GENOMIC DNA]</scope>
    <source>
        <strain evidence="2 3">NL-1724</strain>
    </source>
</reference>
<evidence type="ECO:0000313" key="2">
    <source>
        <dbReference type="EMBL" id="TRM62717.1"/>
    </source>
</evidence>
<feature type="region of interest" description="Disordered" evidence="1">
    <location>
        <begin position="56"/>
        <end position="76"/>
    </location>
</feature>
<dbReference type="OrthoDB" id="3237761at2759"/>
<gene>
    <name evidence="2" type="ORF">BD626DRAFT_498212</name>
</gene>
<comment type="caution">
    <text evidence="2">The sequence shown here is derived from an EMBL/GenBank/DDBJ whole genome shotgun (WGS) entry which is preliminary data.</text>
</comment>